<keyword evidence="2" id="KW-1185">Reference proteome</keyword>
<dbReference type="EMBL" id="LIWG01000001">
    <property type="protein sequence ID" value="MBE3607211.1"/>
    <property type="molecule type" value="Genomic_DNA"/>
</dbReference>
<accession>A0AAW3ZVV9</accession>
<evidence type="ECO:0000313" key="2">
    <source>
        <dbReference type="Proteomes" id="UP000650616"/>
    </source>
</evidence>
<name>A0AAW3ZVV9_9BACT</name>
<gene>
    <name evidence="1" type="ORF">CCAL9337_00475</name>
</gene>
<protein>
    <submittedName>
        <fullName evidence="1">Uncharacterized protein</fullName>
    </submittedName>
</protein>
<dbReference type="RefSeq" id="WP_170015091.1">
    <property type="nucleotide sequence ID" value="NZ_CP012545.1"/>
</dbReference>
<reference evidence="1 2" key="1">
    <citation type="submission" date="2015-08" db="EMBL/GenBank/DDBJ databases">
        <title>Comparative genomics of the Campylobacter concisus group.</title>
        <authorList>
            <person name="Yee E."/>
            <person name="Chapman M.H."/>
            <person name="Huynh S."/>
            <person name="Bono J.L."/>
            <person name="On S.L."/>
            <person name="St Leger J."/>
            <person name="Foster G."/>
            <person name="Parker C.T."/>
            <person name="Miller W.G."/>
        </authorList>
    </citation>
    <scope>NUCLEOTIDE SEQUENCE [LARGE SCALE GENOMIC DNA]</scope>
    <source>
        <strain evidence="1 2">RM9337</strain>
    </source>
</reference>
<evidence type="ECO:0000313" key="1">
    <source>
        <dbReference type="EMBL" id="MBE3607211.1"/>
    </source>
</evidence>
<proteinExistence type="predicted"/>
<sequence>MRVDQAEGLRQIVKNFEDKGFKMSINAKGEITGVRLGKMIKGNKADYSSSLFRQIGRYIIRKFDGKIVDTAA</sequence>
<dbReference type="AlphaFoldDB" id="A0AAW3ZVV9"/>
<comment type="caution">
    <text evidence="1">The sequence shown here is derived from an EMBL/GenBank/DDBJ whole genome shotgun (WGS) entry which is preliminary data.</text>
</comment>
<dbReference type="Proteomes" id="UP000650616">
    <property type="component" value="Unassembled WGS sequence"/>
</dbReference>
<organism evidence="1 2">
    <name type="scientific">Campylobacter californiensis</name>
    <dbReference type="NCBI Taxonomy" id="1032243"/>
    <lineage>
        <taxon>Bacteria</taxon>
        <taxon>Pseudomonadati</taxon>
        <taxon>Campylobacterota</taxon>
        <taxon>Epsilonproteobacteria</taxon>
        <taxon>Campylobacterales</taxon>
        <taxon>Campylobacteraceae</taxon>
        <taxon>Campylobacter</taxon>
    </lineage>
</organism>